<feature type="domain" description="Helicase C-terminal" evidence="17">
    <location>
        <begin position="456"/>
        <end position="616"/>
    </location>
</feature>
<dbReference type="SMART" id="SM00487">
    <property type="entry name" value="DEXDc"/>
    <property type="match status" value="1"/>
</dbReference>
<dbReference type="GO" id="GO:0005524">
    <property type="term" value="F:ATP binding"/>
    <property type="evidence" value="ECO:0007669"/>
    <property type="project" value="UniProtKB-KW"/>
</dbReference>
<evidence type="ECO:0000256" key="7">
    <source>
        <dbReference type="ARBA" id="ARBA00022840"/>
    </source>
</evidence>
<evidence type="ECO:0000256" key="6">
    <source>
        <dbReference type="ARBA" id="ARBA00022806"/>
    </source>
</evidence>
<evidence type="ECO:0000256" key="12">
    <source>
        <dbReference type="ARBA" id="ARBA00034617"/>
    </source>
</evidence>
<comment type="catalytic activity">
    <reaction evidence="12 15">
        <text>Couples ATP hydrolysis with the unwinding of duplex DNA by translocating in the 3'-5' direction.</text>
        <dbReference type="EC" id="5.6.2.4"/>
    </reaction>
</comment>
<dbReference type="InterPro" id="IPR045562">
    <property type="entry name" value="RecG_dom3_C"/>
</dbReference>
<dbReference type="InterPro" id="IPR001650">
    <property type="entry name" value="Helicase_C-like"/>
</dbReference>
<evidence type="ECO:0000256" key="15">
    <source>
        <dbReference type="RuleBase" id="RU363016"/>
    </source>
</evidence>
<keyword evidence="7 15" id="KW-0067">ATP-binding</keyword>
<dbReference type="InterPro" id="IPR033454">
    <property type="entry name" value="RecG_wedge"/>
</dbReference>
<dbReference type="PROSITE" id="PS51194">
    <property type="entry name" value="HELICASE_CTER"/>
    <property type="match status" value="1"/>
</dbReference>
<evidence type="ECO:0000259" key="17">
    <source>
        <dbReference type="PROSITE" id="PS51194"/>
    </source>
</evidence>
<comment type="catalytic activity">
    <reaction evidence="14 15">
        <text>ATP + H2O = ADP + phosphate + H(+)</text>
        <dbReference type="Rhea" id="RHEA:13065"/>
        <dbReference type="ChEBI" id="CHEBI:15377"/>
        <dbReference type="ChEBI" id="CHEBI:15378"/>
        <dbReference type="ChEBI" id="CHEBI:30616"/>
        <dbReference type="ChEBI" id="CHEBI:43474"/>
        <dbReference type="ChEBI" id="CHEBI:456216"/>
        <dbReference type="EC" id="5.6.2.4"/>
    </reaction>
</comment>
<dbReference type="Pfam" id="PF00270">
    <property type="entry name" value="DEAD"/>
    <property type="match status" value="1"/>
</dbReference>
<keyword evidence="4 15" id="KW-0227">DNA damage</keyword>
<dbReference type="NCBIfam" id="TIGR00643">
    <property type="entry name" value="recG"/>
    <property type="match status" value="1"/>
</dbReference>
<dbReference type="Pfam" id="PF17191">
    <property type="entry name" value="RecG_wedge"/>
    <property type="match status" value="1"/>
</dbReference>
<evidence type="ECO:0000259" key="16">
    <source>
        <dbReference type="PROSITE" id="PS51192"/>
    </source>
</evidence>
<evidence type="ECO:0000256" key="2">
    <source>
        <dbReference type="ARBA" id="ARBA00017846"/>
    </source>
</evidence>
<evidence type="ECO:0000256" key="13">
    <source>
        <dbReference type="ARBA" id="ARBA00034808"/>
    </source>
</evidence>
<evidence type="ECO:0000313" key="19">
    <source>
        <dbReference type="Proteomes" id="UP000265643"/>
    </source>
</evidence>
<keyword evidence="5 15" id="KW-0378">Hydrolase</keyword>
<evidence type="ECO:0000256" key="14">
    <source>
        <dbReference type="ARBA" id="ARBA00048988"/>
    </source>
</evidence>
<protein>
    <recommendedName>
        <fullName evidence="2 15">ATP-dependent DNA helicase RecG</fullName>
        <ecNumber evidence="13 15">5.6.2.4</ecNumber>
    </recommendedName>
</protein>
<dbReference type="InterPro" id="IPR012340">
    <property type="entry name" value="NA-bd_OB-fold"/>
</dbReference>
<dbReference type="InterPro" id="IPR004609">
    <property type="entry name" value="ATP-dep_DNA_helicase_RecG"/>
</dbReference>
<evidence type="ECO:0000256" key="10">
    <source>
        <dbReference type="ARBA" id="ARBA00023204"/>
    </source>
</evidence>
<dbReference type="PANTHER" id="PTHR47964">
    <property type="entry name" value="ATP-DEPENDENT DNA HELICASE HOMOLOG RECG, CHLOROPLASTIC"/>
    <property type="match status" value="1"/>
</dbReference>
<feature type="domain" description="Helicase ATP-binding" evidence="16">
    <location>
        <begin position="272"/>
        <end position="437"/>
    </location>
</feature>
<evidence type="ECO:0000256" key="8">
    <source>
        <dbReference type="ARBA" id="ARBA00023125"/>
    </source>
</evidence>
<dbReference type="Gene3D" id="3.40.50.300">
    <property type="entry name" value="P-loop containing nucleotide triphosphate hydrolases"/>
    <property type="match status" value="2"/>
</dbReference>
<name>A0A391NXP8_9FIRM</name>
<evidence type="ECO:0000256" key="1">
    <source>
        <dbReference type="ARBA" id="ARBA00007504"/>
    </source>
</evidence>
<keyword evidence="9 15" id="KW-0233">DNA recombination</keyword>
<keyword evidence="6 15" id="KW-0347">Helicase</keyword>
<comment type="caution">
    <text evidence="18">The sequence shown here is derived from an EMBL/GenBank/DDBJ whole genome shotgun (WGS) entry which is preliminary data.</text>
</comment>
<dbReference type="InterPro" id="IPR014001">
    <property type="entry name" value="Helicase_ATP-bd"/>
</dbReference>
<dbReference type="GO" id="GO:0043138">
    <property type="term" value="F:3'-5' DNA helicase activity"/>
    <property type="evidence" value="ECO:0007669"/>
    <property type="project" value="UniProtKB-EC"/>
</dbReference>
<dbReference type="AlphaFoldDB" id="A0A391NXP8"/>
<reference evidence="19" key="1">
    <citation type="submission" date="2018-09" db="EMBL/GenBank/DDBJ databases">
        <title>Draft Genome Sequence of Mediterraneibacter sp. KCTC 15684.</title>
        <authorList>
            <person name="Kim J.S."/>
            <person name="Han K.I."/>
            <person name="Suh M.K."/>
            <person name="Lee K.C."/>
            <person name="Eom M.K."/>
            <person name="Lee J.H."/>
            <person name="Park S.H."/>
            <person name="Kang S.W."/>
            <person name="Park J.E."/>
            <person name="Oh B.S."/>
            <person name="Yu S.Y."/>
            <person name="Choi S.H."/>
            <person name="Lee D.H."/>
            <person name="Yoon H."/>
            <person name="Kim B."/>
            <person name="Yang S.J."/>
            <person name="Lee J.S."/>
        </authorList>
    </citation>
    <scope>NUCLEOTIDE SEQUENCE [LARGE SCALE GENOMIC DNA]</scope>
    <source>
        <strain evidence="19">KCTC 15684</strain>
    </source>
</reference>
<keyword evidence="3 15" id="KW-0547">Nucleotide-binding</keyword>
<dbReference type="CDD" id="cd17992">
    <property type="entry name" value="DEXHc_RecG"/>
    <property type="match status" value="1"/>
</dbReference>
<dbReference type="GO" id="GO:0016887">
    <property type="term" value="F:ATP hydrolysis activity"/>
    <property type="evidence" value="ECO:0007669"/>
    <property type="project" value="RHEA"/>
</dbReference>
<accession>A0A391NXP8</accession>
<dbReference type="EMBL" id="BHGK01000001">
    <property type="protein sequence ID" value="GCA65677.1"/>
    <property type="molecule type" value="Genomic_DNA"/>
</dbReference>
<sequence>MNEYTGIREIKGIGEKTERMFQKLNIRTVGDLIRYFPRGYDIYEEPVAVSELEEGMTAAVTGLLYGKVQVGGSPRMQVTTAYLKDLTGTLRIVWYRMTFLRNTLKSGGRITVRGKIIRKQNQLVMEHPELFVPAESYQKKLNTLQPVYPLTAGLTNNLMTKTMHQALEDLPLAQDILSKELKTEFGLEDYGAAIRGIHFPKDREEFFLARKRLVFEEFLIFTLALRKMKDQKERANNQYRMEVPEAVHRFEEALPYDLTNAQKKVWVQIQEDFQKHTVMSRLVQGDVGSGKTIVALLSLFTACLNGYQGAMMAPTEVLARQHYESVTEMVEKYGLGDSISPILLTGSMTAKEKRIAYEAICTGEANLVIGTHALIQEKVEYADLALVITDEQHRFGVRQRECFASKGKSPHILVMSATPIPRTLALILYGDLDISVIDELPSNRKPIKNCVVDTSYRQTAYRFMEKQIAEGRQCYVICPMVEESEGLEAENVTDYAKKLKEELASGIRVEYLHGKMKPAQKEEIMEKFAAHEIDVLVSTTVIEVGIDVPNSTVMMIENAERFGLAQLHQLRGRVGRGKHQSYCIFMSGSKSKETKKRLKILESSNDGFYIAGEDLKMRGPGDVFGIRQSGLMDFKLGDVYQDAELLKQASQAASEILKREENGEAEEKALFERVQNYIRECEIEKTL</sequence>
<keyword evidence="8" id="KW-0238">DNA-binding</keyword>
<dbReference type="GO" id="GO:0006281">
    <property type="term" value="P:DNA repair"/>
    <property type="evidence" value="ECO:0007669"/>
    <property type="project" value="UniProtKB-UniRule"/>
</dbReference>
<keyword evidence="11" id="KW-0413">Isomerase</keyword>
<dbReference type="PANTHER" id="PTHR47964:SF1">
    <property type="entry name" value="ATP-DEPENDENT DNA HELICASE HOMOLOG RECG, CHLOROPLASTIC"/>
    <property type="match status" value="1"/>
</dbReference>
<keyword evidence="10 15" id="KW-0234">DNA repair</keyword>
<dbReference type="GO" id="GO:0003677">
    <property type="term" value="F:DNA binding"/>
    <property type="evidence" value="ECO:0007669"/>
    <property type="project" value="UniProtKB-KW"/>
</dbReference>
<comment type="similarity">
    <text evidence="1 15">Belongs to the helicase family. RecG subfamily.</text>
</comment>
<dbReference type="PROSITE" id="PS51192">
    <property type="entry name" value="HELICASE_ATP_BIND_1"/>
    <property type="match status" value="1"/>
</dbReference>
<evidence type="ECO:0000256" key="11">
    <source>
        <dbReference type="ARBA" id="ARBA00023235"/>
    </source>
</evidence>
<dbReference type="InterPro" id="IPR027417">
    <property type="entry name" value="P-loop_NTPase"/>
</dbReference>
<dbReference type="Proteomes" id="UP000265643">
    <property type="component" value="Unassembled WGS sequence"/>
</dbReference>
<dbReference type="InterPro" id="IPR047112">
    <property type="entry name" value="RecG/Mfd"/>
</dbReference>
<evidence type="ECO:0000256" key="5">
    <source>
        <dbReference type="ARBA" id="ARBA00022801"/>
    </source>
</evidence>
<dbReference type="SUPFAM" id="SSF50249">
    <property type="entry name" value="Nucleic acid-binding proteins"/>
    <property type="match status" value="1"/>
</dbReference>
<dbReference type="Pfam" id="PF00271">
    <property type="entry name" value="Helicase_C"/>
    <property type="match status" value="1"/>
</dbReference>
<comment type="function">
    <text evidence="15">Plays a critical role in recombination and DNA repair. Helps process Holliday junction intermediates to mature products by catalyzing branch migration. Has replication fork regression activity, unwinds stalled or blocked replication forks to make a HJ that can be resolved. Has a DNA unwinding activity characteristic of a DNA helicase with 3'-5' polarity.</text>
</comment>
<dbReference type="SUPFAM" id="SSF52540">
    <property type="entry name" value="P-loop containing nucleoside triphosphate hydrolases"/>
    <property type="match status" value="2"/>
</dbReference>
<dbReference type="NCBIfam" id="NF008168">
    <property type="entry name" value="PRK10917.2-2"/>
    <property type="match status" value="1"/>
</dbReference>
<dbReference type="CDD" id="cd04488">
    <property type="entry name" value="RecG_wedge_OBF"/>
    <property type="match status" value="1"/>
</dbReference>
<gene>
    <name evidence="18" type="primary">recG</name>
    <name evidence="18" type="ORF">KGMB01110_01130</name>
</gene>
<keyword evidence="19" id="KW-1185">Reference proteome</keyword>
<organism evidence="18 19">
    <name type="scientific">Mediterraneibacter butyricigenes</name>
    <dbReference type="NCBI Taxonomy" id="2316025"/>
    <lineage>
        <taxon>Bacteria</taxon>
        <taxon>Bacillati</taxon>
        <taxon>Bacillota</taxon>
        <taxon>Clostridia</taxon>
        <taxon>Lachnospirales</taxon>
        <taxon>Lachnospiraceae</taxon>
        <taxon>Mediterraneibacter</taxon>
    </lineage>
</organism>
<proteinExistence type="inferred from homology"/>
<dbReference type="SMART" id="SM00490">
    <property type="entry name" value="HELICc"/>
    <property type="match status" value="1"/>
</dbReference>
<dbReference type="GO" id="GO:0006310">
    <property type="term" value="P:DNA recombination"/>
    <property type="evidence" value="ECO:0007669"/>
    <property type="project" value="UniProtKB-UniRule"/>
</dbReference>
<evidence type="ECO:0000313" key="18">
    <source>
        <dbReference type="EMBL" id="GCA65677.1"/>
    </source>
</evidence>
<evidence type="ECO:0000256" key="3">
    <source>
        <dbReference type="ARBA" id="ARBA00022741"/>
    </source>
</evidence>
<evidence type="ECO:0000256" key="4">
    <source>
        <dbReference type="ARBA" id="ARBA00022763"/>
    </source>
</evidence>
<dbReference type="Gene3D" id="2.40.50.140">
    <property type="entry name" value="Nucleic acid-binding proteins"/>
    <property type="match status" value="1"/>
</dbReference>
<dbReference type="NCBIfam" id="NF008165">
    <property type="entry name" value="PRK10917.1-3"/>
    <property type="match status" value="1"/>
</dbReference>
<dbReference type="InterPro" id="IPR011545">
    <property type="entry name" value="DEAD/DEAH_box_helicase_dom"/>
</dbReference>
<dbReference type="RefSeq" id="WP_119297281.1">
    <property type="nucleotide sequence ID" value="NZ_BHGK01000001.1"/>
</dbReference>
<dbReference type="EC" id="5.6.2.4" evidence="13 15"/>
<evidence type="ECO:0000256" key="9">
    <source>
        <dbReference type="ARBA" id="ARBA00023172"/>
    </source>
</evidence>
<dbReference type="Pfam" id="PF19833">
    <property type="entry name" value="RecG_dom3_C"/>
    <property type="match status" value="1"/>
</dbReference>